<feature type="region of interest" description="Disordered" evidence="1">
    <location>
        <begin position="27"/>
        <end position="51"/>
    </location>
</feature>
<feature type="chain" id="PRO_5046567226" description="Lipoprotein" evidence="2">
    <location>
        <begin position="21"/>
        <end position="186"/>
    </location>
</feature>
<gene>
    <name evidence="3" type="ORF">OHU17_27385</name>
</gene>
<name>A0ABZ1RRI1_9ACTN</name>
<dbReference type="Proteomes" id="UP001432075">
    <property type="component" value="Chromosome"/>
</dbReference>
<feature type="signal peptide" evidence="2">
    <location>
        <begin position="1"/>
        <end position="20"/>
    </location>
</feature>
<keyword evidence="2" id="KW-0732">Signal</keyword>
<evidence type="ECO:0000256" key="2">
    <source>
        <dbReference type="SAM" id="SignalP"/>
    </source>
</evidence>
<reference evidence="3" key="1">
    <citation type="submission" date="2022-10" db="EMBL/GenBank/DDBJ databases">
        <title>The complete genomes of actinobacterial strains from the NBC collection.</title>
        <authorList>
            <person name="Joergensen T.S."/>
            <person name="Alvarez Arevalo M."/>
            <person name="Sterndorff E.B."/>
            <person name="Faurdal D."/>
            <person name="Vuksanovic O."/>
            <person name="Mourched A.-S."/>
            <person name="Charusanti P."/>
            <person name="Shaw S."/>
            <person name="Blin K."/>
            <person name="Weber T."/>
        </authorList>
    </citation>
    <scope>NUCLEOTIDE SEQUENCE</scope>
    <source>
        <strain evidence="3">NBC_00283</strain>
    </source>
</reference>
<evidence type="ECO:0000313" key="3">
    <source>
        <dbReference type="EMBL" id="WUO49248.1"/>
    </source>
</evidence>
<sequence length="186" mass="19907">MKIKPGAPALLVSLALITLTGCGMNDSSGSATPSGSADSAEAPLVGTSTSRDAADAVEKASSELYDLIGVKGKGSESRSGVMECEGKDPATYFKVFHPWSFYPASADQLDEAMERLKSELPKHGWKVVRYEPDTSQAKNLVLTADNTEKKYGVSVVQMKKNDPPKLSLTVVSGCYRVPEGKEVDRF</sequence>
<dbReference type="EMBL" id="CP108057">
    <property type="protein sequence ID" value="WUO49248.1"/>
    <property type="molecule type" value="Genomic_DNA"/>
</dbReference>
<protein>
    <recommendedName>
        <fullName evidence="5">Lipoprotein</fullName>
    </recommendedName>
</protein>
<dbReference type="PROSITE" id="PS51257">
    <property type="entry name" value="PROKAR_LIPOPROTEIN"/>
    <property type="match status" value="1"/>
</dbReference>
<evidence type="ECO:0000313" key="4">
    <source>
        <dbReference type="Proteomes" id="UP001432075"/>
    </source>
</evidence>
<keyword evidence="4" id="KW-1185">Reference proteome</keyword>
<accession>A0ABZ1RRI1</accession>
<dbReference type="RefSeq" id="WP_008742724.1">
    <property type="nucleotide sequence ID" value="NZ_BMVE01000008.1"/>
</dbReference>
<proteinExistence type="predicted"/>
<feature type="compositionally biased region" description="Polar residues" evidence="1">
    <location>
        <begin position="27"/>
        <end position="37"/>
    </location>
</feature>
<dbReference type="GeneID" id="91408798"/>
<organism evidence="3 4">
    <name type="scientific">Streptomyces goshikiensis</name>
    <dbReference type="NCBI Taxonomy" id="1942"/>
    <lineage>
        <taxon>Bacteria</taxon>
        <taxon>Bacillati</taxon>
        <taxon>Actinomycetota</taxon>
        <taxon>Actinomycetes</taxon>
        <taxon>Kitasatosporales</taxon>
        <taxon>Streptomycetaceae</taxon>
        <taxon>Streptomyces</taxon>
    </lineage>
</organism>
<evidence type="ECO:0008006" key="5">
    <source>
        <dbReference type="Google" id="ProtNLM"/>
    </source>
</evidence>
<evidence type="ECO:0000256" key="1">
    <source>
        <dbReference type="SAM" id="MobiDB-lite"/>
    </source>
</evidence>